<dbReference type="GO" id="GO:0050511">
    <property type="term" value="F:undecaprenyldiphospho-muramoylpentapeptide beta-N-acetylglucosaminyltransferase activity"/>
    <property type="evidence" value="ECO:0007669"/>
    <property type="project" value="UniProtKB-UniRule"/>
</dbReference>
<feature type="domain" description="Glycosyltransferase family 28 N-terminal" evidence="11">
    <location>
        <begin position="3"/>
        <end position="141"/>
    </location>
</feature>
<keyword evidence="2 10" id="KW-0132">Cell division</keyword>
<dbReference type="EC" id="2.4.1.227" evidence="10"/>
<dbReference type="GeneID" id="56928258"/>
<dbReference type="GO" id="GO:0071555">
    <property type="term" value="P:cell wall organization"/>
    <property type="evidence" value="ECO:0007669"/>
    <property type="project" value="UniProtKB-KW"/>
</dbReference>
<evidence type="ECO:0000256" key="8">
    <source>
        <dbReference type="ARBA" id="ARBA00023306"/>
    </source>
</evidence>
<evidence type="ECO:0000256" key="10">
    <source>
        <dbReference type="HAMAP-Rule" id="MF_00033"/>
    </source>
</evidence>
<keyword evidence="6 10" id="KW-0573">Peptidoglycan synthesis</keyword>
<dbReference type="NCBIfam" id="TIGR01133">
    <property type="entry name" value="murG"/>
    <property type="match status" value="1"/>
</dbReference>
<dbReference type="Pfam" id="PF04101">
    <property type="entry name" value="Glyco_tran_28_C"/>
    <property type="match status" value="1"/>
</dbReference>
<keyword evidence="5 10" id="KW-0133">Cell shape</keyword>
<dbReference type="InterPro" id="IPR004276">
    <property type="entry name" value="GlycoTrans_28_N"/>
</dbReference>
<evidence type="ECO:0000256" key="3">
    <source>
        <dbReference type="ARBA" id="ARBA00022676"/>
    </source>
</evidence>
<comment type="function">
    <text evidence="10">Cell wall formation. Catalyzes the transfer of a GlcNAc subunit on undecaprenyl-pyrophosphoryl-MurNAc-pentapeptide (lipid intermediate I) to form undecaprenyl-pyrophosphoryl-MurNAc-(pentapeptide)GlcNAc (lipid intermediate II).</text>
</comment>
<comment type="pathway">
    <text evidence="10">Cell wall biogenesis; peptidoglycan biosynthesis.</text>
</comment>
<accession>A0A6J4CY06</accession>
<sequence>MLAITGGGTGGHLCIARSLAQELQSRGEDLIYIGSLSGQDKAWFESSDLFKQCFFLDTTGVVDKKAFKKMHALYKQIRGIKTAKKILQEHQIRALISVGGFSAGPASFASIFSKIPLYIHEQNAIQGTLNRIIAPYARCVFSSFKNPNQDSKYIYTPYPIQQSFFEHARIRTNIQTVLFLGGSQGAKAINEFALLCARKLLKRGMNIIHQCGESEYERIATLYKGLGILKSIDLFAFDIQLVKKMQQADICVSRAGASSVWELCANNLPTLFVPYPFAAKNHQYYNALEFEQEGLARIVAQKDLHPSHLFEFMRSLKAPAKEGFYISEVSRKLFNKVSNNGTALIVDQILDQLKVSGVKA</sequence>
<evidence type="ECO:0000259" key="12">
    <source>
        <dbReference type="Pfam" id="PF04101"/>
    </source>
</evidence>
<dbReference type="HAMAP" id="MF_00033">
    <property type="entry name" value="MurG"/>
    <property type="match status" value="1"/>
</dbReference>
<feature type="domain" description="Glycosyl transferase family 28 C-terminal" evidence="12">
    <location>
        <begin position="176"/>
        <end position="321"/>
    </location>
</feature>
<evidence type="ECO:0000256" key="2">
    <source>
        <dbReference type="ARBA" id="ARBA00022618"/>
    </source>
</evidence>
<feature type="binding site" evidence="10">
    <location>
        <position position="183"/>
    </location>
    <ligand>
        <name>UDP-N-acetyl-alpha-D-glucosamine</name>
        <dbReference type="ChEBI" id="CHEBI:57705"/>
    </ligand>
</feature>
<evidence type="ECO:0000313" key="14">
    <source>
        <dbReference type="Proteomes" id="UP000317935"/>
    </source>
</evidence>
<keyword evidence="3 10" id="KW-0328">Glycosyltransferase</keyword>
<dbReference type="GO" id="GO:0051301">
    <property type="term" value="P:cell division"/>
    <property type="evidence" value="ECO:0007669"/>
    <property type="project" value="UniProtKB-KW"/>
</dbReference>
<keyword evidence="7 10" id="KW-0472">Membrane</keyword>
<keyword evidence="1 10" id="KW-1003">Cell membrane</keyword>
<comment type="catalytic activity">
    <reaction evidence="10">
        <text>di-trans,octa-cis-undecaprenyl diphospho-N-acetyl-alpha-D-muramoyl-L-alanyl-D-glutamyl-meso-2,6-diaminopimeloyl-D-alanyl-D-alanine + UDP-N-acetyl-alpha-D-glucosamine = di-trans,octa-cis-undecaprenyl diphospho-[N-acetyl-alpha-D-glucosaminyl-(1-&gt;4)]-N-acetyl-alpha-D-muramoyl-L-alanyl-D-glutamyl-meso-2,6-diaminopimeloyl-D-alanyl-D-alanine + UDP + H(+)</text>
        <dbReference type="Rhea" id="RHEA:31227"/>
        <dbReference type="ChEBI" id="CHEBI:15378"/>
        <dbReference type="ChEBI" id="CHEBI:57705"/>
        <dbReference type="ChEBI" id="CHEBI:58223"/>
        <dbReference type="ChEBI" id="CHEBI:61387"/>
        <dbReference type="ChEBI" id="CHEBI:61388"/>
        <dbReference type="EC" id="2.4.1.227"/>
    </reaction>
</comment>
<dbReference type="OrthoDB" id="9808936at2"/>
<keyword evidence="9 10" id="KW-0961">Cell wall biogenesis/degradation</keyword>
<dbReference type="PANTHER" id="PTHR21015">
    <property type="entry name" value="UDP-N-ACETYLGLUCOSAMINE--N-ACETYLMURAMYL-(PENTAPEPTIDE) PYROPHOSPHORYL-UNDECAPRENOL N-ACETYLGLUCOSAMINE TRANSFERASE 1"/>
    <property type="match status" value="1"/>
</dbReference>
<dbReference type="SUPFAM" id="SSF53756">
    <property type="entry name" value="UDP-Glycosyltransferase/glycogen phosphorylase"/>
    <property type="match status" value="1"/>
</dbReference>
<dbReference type="UniPathway" id="UPA00219"/>
<dbReference type="RefSeq" id="WP_064430110.1">
    <property type="nucleotide sequence ID" value="NZ_AP019774.1"/>
</dbReference>
<keyword evidence="4 10" id="KW-0808">Transferase</keyword>
<dbReference type="Pfam" id="PF03033">
    <property type="entry name" value="Glyco_transf_28"/>
    <property type="match status" value="1"/>
</dbReference>
<dbReference type="InterPro" id="IPR007235">
    <property type="entry name" value="Glyco_trans_28_C"/>
</dbReference>
<evidence type="ECO:0000256" key="6">
    <source>
        <dbReference type="ARBA" id="ARBA00022984"/>
    </source>
</evidence>
<dbReference type="Proteomes" id="UP000317935">
    <property type="component" value="Chromosome"/>
</dbReference>
<dbReference type="GO" id="GO:0009252">
    <property type="term" value="P:peptidoglycan biosynthetic process"/>
    <property type="evidence" value="ECO:0007669"/>
    <property type="project" value="UniProtKB-UniRule"/>
</dbReference>
<proteinExistence type="inferred from homology"/>
<comment type="subcellular location">
    <subcellularLocation>
        <location evidence="10">Cell membrane</location>
        <topology evidence="10">Peripheral membrane protein</topology>
        <orientation evidence="10">Cytoplasmic side</orientation>
    </subcellularLocation>
</comment>
<evidence type="ECO:0000256" key="4">
    <source>
        <dbReference type="ARBA" id="ARBA00022679"/>
    </source>
</evidence>
<feature type="binding site" evidence="10">
    <location>
        <begin position="9"/>
        <end position="11"/>
    </location>
    <ligand>
        <name>UDP-N-acetyl-alpha-D-glucosamine</name>
        <dbReference type="ChEBI" id="CHEBI:57705"/>
    </ligand>
</feature>
<evidence type="ECO:0000256" key="1">
    <source>
        <dbReference type="ARBA" id="ARBA00022475"/>
    </source>
</evidence>
<dbReference type="EMBL" id="AP019774">
    <property type="protein sequence ID" value="BCD70261.1"/>
    <property type="molecule type" value="Genomic_DNA"/>
</dbReference>
<reference evidence="13 14" key="1">
    <citation type="submission" date="2019-06" db="EMBL/GenBank/DDBJ databases">
        <title>Complete genome sequence of Helicobacter suis SNTW101c.</title>
        <authorList>
            <person name="Rimbara E."/>
            <person name="Suzuki M."/>
            <person name="Matsui H."/>
            <person name="Nakamura M."/>
            <person name="Mori S."/>
            <person name="Shibayama K."/>
        </authorList>
    </citation>
    <scope>NUCLEOTIDE SEQUENCE [LARGE SCALE GENOMIC DNA]</scope>
    <source>
        <strain evidence="13 14">SNTW101c</strain>
    </source>
</reference>
<dbReference type="GO" id="GO:0008360">
    <property type="term" value="P:regulation of cell shape"/>
    <property type="evidence" value="ECO:0007669"/>
    <property type="project" value="UniProtKB-KW"/>
</dbReference>
<dbReference type="Gene3D" id="3.40.50.2000">
    <property type="entry name" value="Glycogen Phosphorylase B"/>
    <property type="match status" value="2"/>
</dbReference>
<protein>
    <recommendedName>
        <fullName evidence="10">UDP-N-acetylglucosamine--N-acetylmuramyl-(pentapeptide) pyrophosphoryl-undecaprenol N-acetylglucosamine transferase</fullName>
        <ecNumber evidence="10">2.4.1.227</ecNumber>
    </recommendedName>
    <alternativeName>
        <fullName evidence="10">Undecaprenyl-PP-MurNAc-pentapeptide-UDPGlcNAc GlcNAc transferase</fullName>
    </alternativeName>
</protein>
<gene>
    <name evidence="10 13" type="primary">murG</name>
    <name evidence="13" type="ORF">SNTW_09060</name>
</gene>
<evidence type="ECO:0000256" key="7">
    <source>
        <dbReference type="ARBA" id="ARBA00023136"/>
    </source>
</evidence>
<comment type="caution">
    <text evidence="10">Lacks conserved residue(s) required for the propagation of feature annotation.</text>
</comment>
<dbReference type="CDD" id="cd03785">
    <property type="entry name" value="GT28_MurG"/>
    <property type="match status" value="1"/>
</dbReference>
<dbReference type="PANTHER" id="PTHR21015:SF22">
    <property type="entry name" value="GLYCOSYLTRANSFERASE"/>
    <property type="match status" value="1"/>
</dbReference>
<organism evidence="13 14">
    <name type="scientific">Helicobacter suis</name>
    <dbReference type="NCBI Taxonomy" id="104628"/>
    <lineage>
        <taxon>Bacteria</taxon>
        <taxon>Pseudomonadati</taxon>
        <taxon>Campylobacterota</taxon>
        <taxon>Epsilonproteobacteria</taxon>
        <taxon>Campylobacterales</taxon>
        <taxon>Helicobacteraceae</taxon>
        <taxon>Helicobacter</taxon>
    </lineage>
</organism>
<feature type="binding site" evidence="10">
    <location>
        <position position="123"/>
    </location>
    <ligand>
        <name>UDP-N-acetyl-alpha-D-glucosamine</name>
        <dbReference type="ChEBI" id="CHEBI:57705"/>
    </ligand>
</feature>
<comment type="similarity">
    <text evidence="10">Belongs to the glycosyltransferase 28 family. MurG subfamily.</text>
</comment>
<evidence type="ECO:0000313" key="13">
    <source>
        <dbReference type="EMBL" id="BCD70261.1"/>
    </source>
</evidence>
<evidence type="ECO:0000256" key="5">
    <source>
        <dbReference type="ARBA" id="ARBA00022960"/>
    </source>
</evidence>
<name>A0A6J4CY06_9HELI</name>
<evidence type="ECO:0000259" key="11">
    <source>
        <dbReference type="Pfam" id="PF03033"/>
    </source>
</evidence>
<dbReference type="AlphaFoldDB" id="A0A6J4CY06"/>
<dbReference type="GO" id="GO:0005975">
    <property type="term" value="P:carbohydrate metabolic process"/>
    <property type="evidence" value="ECO:0007669"/>
    <property type="project" value="InterPro"/>
</dbReference>
<feature type="binding site" evidence="10">
    <location>
        <position position="283"/>
    </location>
    <ligand>
        <name>UDP-N-acetyl-alpha-D-glucosamine</name>
        <dbReference type="ChEBI" id="CHEBI:57705"/>
    </ligand>
</feature>
<keyword evidence="8 10" id="KW-0131">Cell cycle</keyword>
<dbReference type="GO" id="GO:0005886">
    <property type="term" value="C:plasma membrane"/>
    <property type="evidence" value="ECO:0007669"/>
    <property type="project" value="UniProtKB-SubCell"/>
</dbReference>
<evidence type="ECO:0000256" key="9">
    <source>
        <dbReference type="ARBA" id="ARBA00023316"/>
    </source>
</evidence>
<dbReference type="InterPro" id="IPR006009">
    <property type="entry name" value="GlcNAc_MurG"/>
</dbReference>